<keyword evidence="8 11" id="KW-0414">Isoprene biosynthesis</keyword>
<dbReference type="GO" id="GO:0010181">
    <property type="term" value="F:FMN binding"/>
    <property type="evidence" value="ECO:0007669"/>
    <property type="project" value="UniProtKB-UniRule"/>
</dbReference>
<comment type="cofactor">
    <cofactor evidence="1 11">
        <name>FMN</name>
        <dbReference type="ChEBI" id="CHEBI:58210"/>
    </cofactor>
</comment>
<evidence type="ECO:0000256" key="7">
    <source>
        <dbReference type="ARBA" id="ARBA00022857"/>
    </source>
</evidence>
<evidence type="ECO:0000256" key="11">
    <source>
        <dbReference type="HAMAP-Rule" id="MF_00354"/>
    </source>
</evidence>
<evidence type="ECO:0000256" key="4">
    <source>
        <dbReference type="ARBA" id="ARBA00022643"/>
    </source>
</evidence>
<feature type="binding site" evidence="11">
    <location>
        <position position="195"/>
    </location>
    <ligand>
        <name>FMN</name>
        <dbReference type="ChEBI" id="CHEBI:58210"/>
    </ligand>
</feature>
<feature type="binding site" evidence="11">
    <location>
        <position position="165"/>
    </location>
    <ligand>
        <name>Mg(2+)</name>
        <dbReference type="ChEBI" id="CHEBI:18420"/>
    </ligand>
</feature>
<dbReference type="Proteomes" id="UP000264589">
    <property type="component" value="Unassembled WGS sequence"/>
</dbReference>
<evidence type="ECO:0000256" key="3">
    <source>
        <dbReference type="ARBA" id="ARBA00022630"/>
    </source>
</evidence>
<dbReference type="GO" id="GO:0008299">
    <property type="term" value="P:isoprenoid biosynthetic process"/>
    <property type="evidence" value="ECO:0007669"/>
    <property type="project" value="UniProtKB-UniRule"/>
</dbReference>
<comment type="cofactor">
    <cofactor evidence="11">
        <name>Mg(2+)</name>
        <dbReference type="ChEBI" id="CHEBI:18420"/>
    </cofactor>
</comment>
<sequence>MSDKSPDIARRKSDHIDIVLGQDVGFAKLTTEFERIRFIHNALPELSLDEIDLSAKLFGRAIKAPVLISSMTGGPHHAEGINRHLAEAAEELGLAFAIGSQRIALEEQGSAGMTRELRKLAPSVPLIGNLGAAQIRSEEGVDLARRAIDMIEADGLFIHLNPLQEAIQPGGDRDWRGVLKGIERLCRAGLPIAVKEVGFGLSAQVVNRLVGAGVCTIDVAGAGGTNWARVEGYRGKADEALAAAFTEWGIPTAKAIHDARLMAPKATLIASGGIRDGVEAAKAIRLGADIVGQAAATLGAAVNSTDEVIGHFTRLIETLKVTCFVTGSSGLAALRQAKLEAQT</sequence>
<feature type="binding site" evidence="11">
    <location>
        <position position="129"/>
    </location>
    <ligand>
        <name>FMN</name>
        <dbReference type="ChEBI" id="CHEBI:58210"/>
    </ligand>
</feature>
<dbReference type="InParanoid" id="A0A371RF06"/>
<dbReference type="GO" id="GO:0070402">
    <property type="term" value="F:NADPH binding"/>
    <property type="evidence" value="ECO:0007669"/>
    <property type="project" value="UniProtKB-UniRule"/>
</dbReference>
<keyword evidence="5 11" id="KW-0479">Metal-binding</keyword>
<comment type="cofactor">
    <cofactor evidence="11">
        <name>NADPH</name>
        <dbReference type="ChEBI" id="CHEBI:57783"/>
    </cofactor>
</comment>
<keyword evidence="3 11" id="KW-0285">Flavoprotein</keyword>
<dbReference type="GO" id="GO:0000287">
    <property type="term" value="F:magnesium ion binding"/>
    <property type="evidence" value="ECO:0007669"/>
    <property type="project" value="UniProtKB-UniRule"/>
</dbReference>
<dbReference type="PANTHER" id="PTHR43665">
    <property type="entry name" value="ISOPENTENYL-DIPHOSPHATE DELTA-ISOMERASE"/>
    <property type="match status" value="1"/>
</dbReference>
<evidence type="ECO:0000256" key="8">
    <source>
        <dbReference type="ARBA" id="ARBA00023229"/>
    </source>
</evidence>
<dbReference type="NCBIfam" id="TIGR02151">
    <property type="entry name" value="IPP_isom_2"/>
    <property type="match status" value="1"/>
</dbReference>
<dbReference type="GO" id="GO:0004452">
    <property type="term" value="F:isopentenyl-diphosphate delta-isomerase activity"/>
    <property type="evidence" value="ECO:0007669"/>
    <property type="project" value="UniProtKB-UniRule"/>
</dbReference>
<dbReference type="EMBL" id="QUQO01000001">
    <property type="protein sequence ID" value="RFB04036.1"/>
    <property type="molecule type" value="Genomic_DNA"/>
</dbReference>
<comment type="caution">
    <text evidence="11">Lacks conserved residue(s) required for the propagation of feature annotation.</text>
</comment>
<dbReference type="SUPFAM" id="SSF51395">
    <property type="entry name" value="FMN-linked oxidoreductases"/>
    <property type="match status" value="1"/>
</dbReference>
<accession>A0A371RF06</accession>
<feature type="binding site" evidence="11">
    <location>
        <begin position="273"/>
        <end position="275"/>
    </location>
    <ligand>
        <name>FMN</name>
        <dbReference type="ChEBI" id="CHEBI:58210"/>
    </ligand>
</feature>
<evidence type="ECO:0000313" key="13">
    <source>
        <dbReference type="EMBL" id="RFB04036.1"/>
    </source>
</evidence>
<feature type="domain" description="FMN-dependent dehydrogenase" evidence="12">
    <location>
        <begin position="11"/>
        <end position="101"/>
    </location>
</feature>
<feature type="binding site" evidence="11">
    <location>
        <begin position="294"/>
        <end position="295"/>
    </location>
    <ligand>
        <name>FMN</name>
        <dbReference type="ChEBI" id="CHEBI:58210"/>
    </ligand>
</feature>
<dbReference type="PIRSF" id="PIRSF003314">
    <property type="entry name" value="IPP_isomerase"/>
    <property type="match status" value="1"/>
</dbReference>
<dbReference type="InterPro" id="IPR011179">
    <property type="entry name" value="IPdP_isomerase"/>
</dbReference>
<keyword evidence="7 11" id="KW-0521">NADP</keyword>
<reference evidence="13 14" key="1">
    <citation type="submission" date="2018-08" db="EMBL/GenBank/DDBJ databases">
        <title>Parvularcula sp. SM1705, isolated from surface water of the South Sea China.</title>
        <authorList>
            <person name="Sun L."/>
        </authorList>
    </citation>
    <scope>NUCLEOTIDE SEQUENCE [LARGE SCALE GENOMIC DNA]</scope>
    <source>
        <strain evidence="13 14">SM1705</strain>
    </source>
</reference>
<keyword evidence="14" id="KW-1185">Reference proteome</keyword>
<feature type="binding site" evidence="11">
    <location>
        <begin position="100"/>
        <end position="102"/>
    </location>
    <ligand>
        <name>substrate</name>
    </ligand>
</feature>
<feature type="binding site" evidence="11">
    <location>
        <position position="69"/>
    </location>
    <ligand>
        <name>FMN</name>
        <dbReference type="ChEBI" id="CHEBI:58210"/>
    </ligand>
</feature>
<dbReference type="EC" id="5.3.3.2" evidence="11"/>
<dbReference type="CDD" id="cd02811">
    <property type="entry name" value="IDI-2_FMN"/>
    <property type="match status" value="1"/>
</dbReference>
<evidence type="ECO:0000256" key="10">
    <source>
        <dbReference type="ARBA" id="ARBA00025810"/>
    </source>
</evidence>
<dbReference type="InterPro" id="IPR013785">
    <property type="entry name" value="Aldolase_TIM"/>
</dbReference>
<comment type="function">
    <text evidence="11">Involved in the biosynthesis of isoprenoids. Catalyzes the 1,3-allylic rearrangement of the homoallylic substrate isopentenyl (IPP) to its allylic isomer, dimethylallyl diphosphate (DMAPP).</text>
</comment>
<evidence type="ECO:0000256" key="2">
    <source>
        <dbReference type="ARBA" id="ARBA00022490"/>
    </source>
</evidence>
<dbReference type="AlphaFoldDB" id="A0A371RF06"/>
<feature type="binding site" evidence="11">
    <location>
        <position position="164"/>
    </location>
    <ligand>
        <name>substrate</name>
    </ligand>
</feature>
<dbReference type="HAMAP" id="MF_00354">
    <property type="entry name" value="Idi_2"/>
    <property type="match status" value="1"/>
</dbReference>
<protein>
    <recommendedName>
        <fullName evidence="11">Isopentenyl-diphosphate delta-isomerase</fullName>
        <shortName evidence="11">IPP isomerase</shortName>
        <ecNumber evidence="11">5.3.3.2</ecNumber>
    </recommendedName>
    <alternativeName>
        <fullName evidence="11">Isopentenyl diphosphate:dimethylallyl diphosphate isomerase</fullName>
    </alternativeName>
    <alternativeName>
        <fullName evidence="11">Isopentenyl pyrophosphate isomerase</fullName>
    </alternativeName>
    <alternativeName>
        <fullName evidence="11">Type 2 isopentenyl diphosphate isomerase</fullName>
        <shortName evidence="11">IDI-2</shortName>
    </alternativeName>
</protein>
<evidence type="ECO:0000313" key="14">
    <source>
        <dbReference type="Proteomes" id="UP000264589"/>
    </source>
</evidence>
<evidence type="ECO:0000256" key="9">
    <source>
        <dbReference type="ARBA" id="ARBA00023235"/>
    </source>
</evidence>
<organism evidence="13 14">
    <name type="scientific">Parvularcula marina</name>
    <dbReference type="NCBI Taxonomy" id="2292771"/>
    <lineage>
        <taxon>Bacteria</taxon>
        <taxon>Pseudomonadati</taxon>
        <taxon>Pseudomonadota</taxon>
        <taxon>Alphaproteobacteria</taxon>
        <taxon>Parvularculales</taxon>
        <taxon>Parvularculaceae</taxon>
        <taxon>Parvularcula</taxon>
    </lineage>
</organism>
<dbReference type="GO" id="GO:0005737">
    <property type="term" value="C:cytoplasm"/>
    <property type="evidence" value="ECO:0007669"/>
    <property type="project" value="UniProtKB-SubCell"/>
</dbReference>
<feature type="binding site" evidence="11">
    <location>
        <position position="100"/>
    </location>
    <ligand>
        <name>FMN</name>
        <dbReference type="ChEBI" id="CHEBI:58210"/>
    </ligand>
</feature>
<dbReference type="RefSeq" id="WP_116390664.1">
    <property type="nucleotide sequence ID" value="NZ_QUQO01000001.1"/>
</dbReference>
<gene>
    <name evidence="11" type="primary">fni</name>
    <name evidence="13" type="ORF">DX908_01305</name>
</gene>
<dbReference type="InterPro" id="IPR000262">
    <property type="entry name" value="FMN-dep_DH"/>
</dbReference>
<dbReference type="OrthoDB" id="9795032at2"/>
<evidence type="ECO:0000256" key="5">
    <source>
        <dbReference type="ARBA" id="ARBA00022723"/>
    </source>
</evidence>
<dbReference type="Gene3D" id="3.20.20.70">
    <property type="entry name" value="Aldolase class I"/>
    <property type="match status" value="1"/>
</dbReference>
<feature type="binding site" evidence="11">
    <location>
        <begin position="11"/>
        <end position="12"/>
    </location>
    <ligand>
        <name>substrate</name>
    </ligand>
</feature>
<name>A0A371RF06_9PROT</name>
<feature type="binding site" evidence="11">
    <location>
        <begin position="70"/>
        <end position="72"/>
    </location>
    <ligand>
        <name>FMN</name>
        <dbReference type="ChEBI" id="CHEBI:58210"/>
    </ligand>
</feature>
<comment type="subunit">
    <text evidence="10 11">Homooctamer. Dimer of tetramers.</text>
</comment>
<comment type="caution">
    <text evidence="13">The sequence shown here is derived from an EMBL/GenBank/DDBJ whole genome shotgun (WGS) entry which is preliminary data.</text>
</comment>
<keyword evidence="4 11" id="KW-0288">FMN</keyword>
<keyword evidence="9 11" id="KW-0413">Isomerase</keyword>
<evidence type="ECO:0000256" key="6">
    <source>
        <dbReference type="ARBA" id="ARBA00022842"/>
    </source>
</evidence>
<evidence type="ECO:0000256" key="1">
    <source>
        <dbReference type="ARBA" id="ARBA00001917"/>
    </source>
</evidence>
<proteinExistence type="inferred from homology"/>
<feature type="binding site" evidence="11">
    <location>
        <position position="225"/>
    </location>
    <ligand>
        <name>FMN</name>
        <dbReference type="ChEBI" id="CHEBI:58210"/>
    </ligand>
</feature>
<comment type="catalytic activity">
    <reaction evidence="11">
        <text>isopentenyl diphosphate = dimethylallyl diphosphate</text>
        <dbReference type="Rhea" id="RHEA:23284"/>
        <dbReference type="ChEBI" id="CHEBI:57623"/>
        <dbReference type="ChEBI" id="CHEBI:128769"/>
        <dbReference type="EC" id="5.3.3.2"/>
    </reaction>
</comment>
<comment type="subcellular location">
    <subcellularLocation>
        <location evidence="11">Cytoplasm</location>
    </subcellularLocation>
</comment>
<evidence type="ECO:0000259" key="12">
    <source>
        <dbReference type="Pfam" id="PF01070"/>
    </source>
</evidence>
<dbReference type="GO" id="GO:0016491">
    <property type="term" value="F:oxidoreductase activity"/>
    <property type="evidence" value="ECO:0007669"/>
    <property type="project" value="InterPro"/>
</dbReference>
<comment type="similarity">
    <text evidence="11">Belongs to the IPP isomerase type 2 family.</text>
</comment>
<dbReference type="Pfam" id="PF01070">
    <property type="entry name" value="FMN_dh"/>
    <property type="match status" value="2"/>
</dbReference>
<feature type="domain" description="FMN-dependent dehydrogenase" evidence="12">
    <location>
        <begin position="188"/>
        <end position="339"/>
    </location>
</feature>
<keyword evidence="6 11" id="KW-0460">Magnesium</keyword>
<keyword evidence="2 11" id="KW-0963">Cytoplasm</keyword>
<dbReference type="PANTHER" id="PTHR43665:SF1">
    <property type="entry name" value="ISOPENTENYL-DIPHOSPHATE DELTA-ISOMERASE"/>
    <property type="match status" value="1"/>
</dbReference>